<evidence type="ECO:0000313" key="1">
    <source>
        <dbReference type="EMBL" id="SQF41765.1"/>
    </source>
</evidence>
<name>A0AB38G3P7_9STRE</name>
<dbReference type="EMBL" id="LS483348">
    <property type="protein sequence ID" value="SQF41765.1"/>
    <property type="molecule type" value="Genomic_DNA"/>
</dbReference>
<dbReference type="Gene3D" id="1.20.140.160">
    <property type="match status" value="1"/>
</dbReference>
<evidence type="ECO:0000313" key="2">
    <source>
        <dbReference type="Proteomes" id="UP000248954"/>
    </source>
</evidence>
<dbReference type="AlphaFoldDB" id="A0AB38G3P7"/>
<dbReference type="RefSeq" id="WP_111698307.1">
    <property type="nucleotide sequence ID" value="NZ_CP066277.1"/>
</dbReference>
<reference evidence="1 2" key="1">
    <citation type="submission" date="2018-06" db="EMBL/GenBank/DDBJ databases">
        <authorList>
            <consortium name="Pathogen Informatics"/>
            <person name="Doyle S."/>
        </authorList>
    </citation>
    <scope>NUCLEOTIDE SEQUENCE [LARGE SCALE GENOMIC DNA]</scope>
    <source>
        <strain evidence="1 2">NCTC8738</strain>
    </source>
</reference>
<accession>A0AB38G3P7</accession>
<proteinExistence type="predicted"/>
<dbReference type="Proteomes" id="UP000248954">
    <property type="component" value="Chromosome 1"/>
</dbReference>
<sequence>MNIKDKLKNLRATILLIKSLENMIKRDRETFKNFPRLLEELGHNEVLQQIAELKQDQKNTMALINSLDNELQRKVLIERYYNCYNWDKVADNLGYSRVHLYKVHKKTLEQLPPYGLSVFLWQ</sequence>
<dbReference type="InterPro" id="IPR013324">
    <property type="entry name" value="RNA_pol_sigma_r3/r4-like"/>
</dbReference>
<protein>
    <submittedName>
        <fullName evidence="1">Phage protein</fullName>
    </submittedName>
</protein>
<gene>
    <name evidence="1" type="ORF">NCTC8738_00536</name>
</gene>
<organism evidence="1 2">
    <name type="scientific">Streptococcus lutetiensis</name>
    <dbReference type="NCBI Taxonomy" id="150055"/>
    <lineage>
        <taxon>Bacteria</taxon>
        <taxon>Bacillati</taxon>
        <taxon>Bacillota</taxon>
        <taxon>Bacilli</taxon>
        <taxon>Lactobacillales</taxon>
        <taxon>Streptococcaceae</taxon>
        <taxon>Streptococcus</taxon>
    </lineage>
</organism>
<dbReference type="SUPFAM" id="SSF88659">
    <property type="entry name" value="Sigma3 and sigma4 domains of RNA polymerase sigma factors"/>
    <property type="match status" value="1"/>
</dbReference>